<evidence type="ECO:0000313" key="6">
    <source>
        <dbReference type="EMBL" id="AGG67804.1"/>
    </source>
</evidence>
<accession>M1UNI0</accession>
<feature type="transmembrane region" description="Helical" evidence="5">
    <location>
        <begin position="34"/>
        <end position="56"/>
    </location>
</feature>
<dbReference type="InterPro" id="IPR003339">
    <property type="entry name" value="ABC/ECF_trnsptr_transmembrane"/>
</dbReference>
<evidence type="ECO:0000256" key="3">
    <source>
        <dbReference type="ARBA" id="ARBA00022989"/>
    </source>
</evidence>
<comment type="subcellular location">
    <subcellularLocation>
        <location evidence="1">Membrane</location>
        <topology evidence="1">Multi-pass membrane protein</topology>
    </subcellularLocation>
</comment>
<evidence type="ECO:0000313" key="7">
    <source>
        <dbReference type="Proteomes" id="UP000011760"/>
    </source>
</evidence>
<dbReference type="Proteomes" id="UP000011760">
    <property type="component" value="Chromosome"/>
</dbReference>
<name>M1UNI0_9CORY</name>
<dbReference type="eggNOG" id="COG0619">
    <property type="taxonomic scope" value="Bacteria"/>
</dbReference>
<keyword evidence="2 5" id="KW-0812">Transmembrane</keyword>
<dbReference type="STRING" id="1121353.H924_11890"/>
<dbReference type="PATRIC" id="fig|1121353.3.peg.2430"/>
<feature type="transmembrane region" description="Helical" evidence="5">
    <location>
        <begin position="62"/>
        <end position="87"/>
    </location>
</feature>
<reference evidence="6 7" key="1">
    <citation type="submission" date="2013-02" db="EMBL/GenBank/DDBJ databases">
        <title>The complete genome sequence of Corynebacterium callunae DSM 20147.</title>
        <authorList>
            <person name="Ruckert C."/>
            <person name="Albersmeier A."/>
            <person name="Kalinowski J."/>
        </authorList>
    </citation>
    <scope>NUCLEOTIDE SEQUENCE [LARGE SCALE GENOMIC DNA]</scope>
    <source>
        <strain evidence="6 7">DSM 20147</strain>
    </source>
</reference>
<dbReference type="GO" id="GO:0005886">
    <property type="term" value="C:plasma membrane"/>
    <property type="evidence" value="ECO:0007669"/>
    <property type="project" value="UniProtKB-ARBA"/>
</dbReference>
<evidence type="ECO:0000256" key="4">
    <source>
        <dbReference type="ARBA" id="ARBA00023136"/>
    </source>
</evidence>
<sequence length="202" mass="22202">MWIIVLGVNQLWLSAAIAICAQVVGIVRVRNISVLANTVVLSVPVFLSMVLVHVPFGQGGWHLALALTLRFTALMSVFLVAATAITVPELVKALYRWPRFAYVVGSAVQMLPQGREALASVRDANKLRGRNTRGPVRSLKYIGLPLITRLLNAGASRAIPLEVAGLDRKGPRTLLVDVREGRVEKLLRWLFPLLAIGVVWWL</sequence>
<keyword evidence="4 5" id="KW-0472">Membrane</keyword>
<gene>
    <name evidence="6" type="ORF">H924_11890</name>
</gene>
<proteinExistence type="predicted"/>
<dbReference type="EMBL" id="CP004354">
    <property type="protein sequence ID" value="AGG67804.1"/>
    <property type="molecule type" value="Genomic_DNA"/>
</dbReference>
<dbReference type="HOGENOM" id="CLU_104976_1_0_11"/>
<protein>
    <submittedName>
        <fullName evidence="6">Uncharacterized protein</fullName>
    </submittedName>
</protein>
<dbReference type="AlphaFoldDB" id="M1UNI0"/>
<evidence type="ECO:0000256" key="2">
    <source>
        <dbReference type="ARBA" id="ARBA00022692"/>
    </source>
</evidence>
<feature type="transmembrane region" description="Helical" evidence="5">
    <location>
        <begin position="6"/>
        <end position="27"/>
    </location>
</feature>
<dbReference type="KEGG" id="ccn:H924_11890"/>
<organism evidence="6 7">
    <name type="scientific">Corynebacterium callunae DSM 20147</name>
    <dbReference type="NCBI Taxonomy" id="1121353"/>
    <lineage>
        <taxon>Bacteria</taxon>
        <taxon>Bacillati</taxon>
        <taxon>Actinomycetota</taxon>
        <taxon>Actinomycetes</taxon>
        <taxon>Mycobacteriales</taxon>
        <taxon>Corynebacteriaceae</taxon>
        <taxon>Corynebacterium</taxon>
    </lineage>
</organism>
<evidence type="ECO:0000256" key="5">
    <source>
        <dbReference type="SAM" id="Phobius"/>
    </source>
</evidence>
<evidence type="ECO:0000256" key="1">
    <source>
        <dbReference type="ARBA" id="ARBA00004141"/>
    </source>
</evidence>
<dbReference type="CDD" id="cd16914">
    <property type="entry name" value="EcfT"/>
    <property type="match status" value="1"/>
</dbReference>
<keyword evidence="7" id="KW-1185">Reference proteome</keyword>
<keyword evidence="3 5" id="KW-1133">Transmembrane helix</keyword>